<dbReference type="InterPro" id="IPR036236">
    <property type="entry name" value="Znf_C2H2_sf"/>
</dbReference>
<dbReference type="KEGG" id="dvi:6624136"/>
<name>B4LD50_DROVI</name>
<keyword evidence="3" id="KW-0862">Zinc</keyword>
<evidence type="ECO:0000256" key="3">
    <source>
        <dbReference type="ARBA" id="ARBA00022833"/>
    </source>
</evidence>
<organism evidence="6 7">
    <name type="scientific">Drosophila virilis</name>
    <name type="common">Fruit fly</name>
    <dbReference type="NCBI Taxonomy" id="7244"/>
    <lineage>
        <taxon>Eukaryota</taxon>
        <taxon>Metazoa</taxon>
        <taxon>Ecdysozoa</taxon>
        <taxon>Arthropoda</taxon>
        <taxon>Hexapoda</taxon>
        <taxon>Insecta</taxon>
        <taxon>Pterygota</taxon>
        <taxon>Neoptera</taxon>
        <taxon>Endopterygota</taxon>
        <taxon>Diptera</taxon>
        <taxon>Brachycera</taxon>
        <taxon>Muscomorpha</taxon>
        <taxon>Ephydroidea</taxon>
        <taxon>Drosophilidae</taxon>
        <taxon>Drosophila</taxon>
    </lineage>
</organism>
<dbReference type="OrthoDB" id="5839404at2759"/>
<feature type="domain" description="CHHC U11-48K-type" evidence="5">
    <location>
        <begin position="43"/>
        <end position="70"/>
    </location>
</feature>
<dbReference type="OMA" id="LARCPYN"/>
<dbReference type="GO" id="GO:0008270">
    <property type="term" value="F:zinc ion binding"/>
    <property type="evidence" value="ECO:0007669"/>
    <property type="project" value="UniProtKB-KW"/>
</dbReference>
<accession>B4LD50</accession>
<sequence length="148" mass="17134">MASTSRFDDFVSCPYNKAHIVLRGRLTKHLVRCSRNPENLNKLLVCPFNESHRFDAQQLQAHIKICPERAGLERHAQKEEQPLVAEPVSQVSIECEEDWDNEPDAPTYDPSAYCEENLVIRSSGLHGQSKSVRRDFRAKERRRFAEKQ</sequence>
<keyword evidence="1" id="KW-0479">Metal-binding</keyword>
<dbReference type="PANTHER" id="PTHR21402:SF5">
    <property type="entry name" value="GAMETOCYTE SPECIFIC FACTOR 1"/>
    <property type="match status" value="1"/>
</dbReference>
<dbReference type="InterPro" id="IPR051591">
    <property type="entry name" value="UPF0224_FAM112_RNA_Proc"/>
</dbReference>
<feature type="domain" description="CHHC U11-48K-type" evidence="5">
    <location>
        <begin position="10"/>
        <end position="37"/>
    </location>
</feature>
<dbReference type="PhylomeDB" id="B4LD50"/>
<protein>
    <recommendedName>
        <fullName evidence="5">CHHC U11-48K-type domain-containing protein</fullName>
    </recommendedName>
</protein>
<evidence type="ECO:0000313" key="7">
    <source>
        <dbReference type="Proteomes" id="UP000008792"/>
    </source>
</evidence>
<evidence type="ECO:0000256" key="2">
    <source>
        <dbReference type="ARBA" id="ARBA00022771"/>
    </source>
</evidence>
<evidence type="ECO:0000256" key="1">
    <source>
        <dbReference type="ARBA" id="ARBA00022723"/>
    </source>
</evidence>
<feature type="region of interest" description="Disordered" evidence="4">
    <location>
        <begin position="125"/>
        <end position="148"/>
    </location>
</feature>
<dbReference type="SUPFAM" id="SSF57667">
    <property type="entry name" value="beta-beta-alpha zinc fingers"/>
    <property type="match status" value="1"/>
</dbReference>
<gene>
    <name evidence="6" type="primary">Dvir\GJ11850</name>
    <name evidence="6" type="ORF">Dvir_GJ11850</name>
</gene>
<dbReference type="InterPro" id="IPR022776">
    <property type="entry name" value="TRM13/UPF0224_CHHC_Znf_dom"/>
</dbReference>
<evidence type="ECO:0000313" key="6">
    <source>
        <dbReference type="EMBL" id="EDW69931.1"/>
    </source>
</evidence>
<dbReference type="HOGENOM" id="CLU_105561_1_0_1"/>
<feature type="compositionally biased region" description="Basic and acidic residues" evidence="4">
    <location>
        <begin position="132"/>
        <end position="148"/>
    </location>
</feature>
<dbReference type="InParanoid" id="B4LD50"/>
<keyword evidence="2" id="KW-0863">Zinc-finger</keyword>
<dbReference type="EMBL" id="CH940647">
    <property type="protein sequence ID" value="EDW69931.1"/>
    <property type="molecule type" value="Genomic_DNA"/>
</dbReference>
<proteinExistence type="predicted"/>
<evidence type="ECO:0000259" key="5">
    <source>
        <dbReference type="PROSITE" id="PS51800"/>
    </source>
</evidence>
<dbReference type="Pfam" id="PF05253">
    <property type="entry name" value="zf-U11-48K"/>
    <property type="match status" value="2"/>
</dbReference>
<dbReference type="AlphaFoldDB" id="B4LD50"/>
<dbReference type="eggNOG" id="KOG4376">
    <property type="taxonomic scope" value="Eukaryota"/>
</dbReference>
<dbReference type="PANTHER" id="PTHR21402">
    <property type="entry name" value="GAMETOCYTE SPECIFIC FACTOR 1-RELATED"/>
    <property type="match status" value="1"/>
</dbReference>
<evidence type="ECO:0000256" key="4">
    <source>
        <dbReference type="SAM" id="MobiDB-lite"/>
    </source>
</evidence>
<reference evidence="6 7" key="1">
    <citation type="journal article" date="2007" name="Nature">
        <title>Evolution of genes and genomes on the Drosophila phylogeny.</title>
        <authorList>
            <consortium name="Drosophila 12 Genomes Consortium"/>
            <person name="Clark A.G."/>
            <person name="Eisen M.B."/>
            <person name="Smith D.R."/>
            <person name="Bergman C.M."/>
            <person name="Oliver B."/>
            <person name="Markow T.A."/>
            <person name="Kaufman T.C."/>
            <person name="Kellis M."/>
            <person name="Gelbart W."/>
            <person name="Iyer V.N."/>
            <person name="Pollard D.A."/>
            <person name="Sackton T.B."/>
            <person name="Larracuente A.M."/>
            <person name="Singh N.D."/>
            <person name="Abad J.P."/>
            <person name="Abt D.N."/>
            <person name="Adryan B."/>
            <person name="Aguade M."/>
            <person name="Akashi H."/>
            <person name="Anderson W.W."/>
            <person name="Aquadro C.F."/>
            <person name="Ardell D.H."/>
            <person name="Arguello R."/>
            <person name="Artieri C.G."/>
            <person name="Barbash D.A."/>
            <person name="Barker D."/>
            <person name="Barsanti P."/>
            <person name="Batterham P."/>
            <person name="Batzoglou S."/>
            <person name="Begun D."/>
            <person name="Bhutkar A."/>
            <person name="Blanco E."/>
            <person name="Bosak S.A."/>
            <person name="Bradley R.K."/>
            <person name="Brand A.D."/>
            <person name="Brent M.R."/>
            <person name="Brooks A.N."/>
            <person name="Brown R.H."/>
            <person name="Butlin R.K."/>
            <person name="Caggese C."/>
            <person name="Calvi B.R."/>
            <person name="Bernardo de Carvalho A."/>
            <person name="Caspi A."/>
            <person name="Castrezana S."/>
            <person name="Celniker S.E."/>
            <person name="Chang J.L."/>
            <person name="Chapple C."/>
            <person name="Chatterji S."/>
            <person name="Chinwalla A."/>
            <person name="Civetta A."/>
            <person name="Clifton S.W."/>
            <person name="Comeron J.M."/>
            <person name="Costello J.C."/>
            <person name="Coyne J.A."/>
            <person name="Daub J."/>
            <person name="David R.G."/>
            <person name="Delcher A.L."/>
            <person name="Delehaunty K."/>
            <person name="Do C.B."/>
            <person name="Ebling H."/>
            <person name="Edwards K."/>
            <person name="Eickbush T."/>
            <person name="Evans J.D."/>
            <person name="Filipski A."/>
            <person name="Findeiss S."/>
            <person name="Freyhult E."/>
            <person name="Fulton L."/>
            <person name="Fulton R."/>
            <person name="Garcia A.C."/>
            <person name="Gardiner A."/>
            <person name="Garfield D.A."/>
            <person name="Garvin B.E."/>
            <person name="Gibson G."/>
            <person name="Gilbert D."/>
            <person name="Gnerre S."/>
            <person name="Godfrey J."/>
            <person name="Good R."/>
            <person name="Gotea V."/>
            <person name="Gravely B."/>
            <person name="Greenberg A.J."/>
            <person name="Griffiths-Jones S."/>
            <person name="Gross S."/>
            <person name="Guigo R."/>
            <person name="Gustafson E.A."/>
            <person name="Haerty W."/>
            <person name="Hahn M.W."/>
            <person name="Halligan D.L."/>
            <person name="Halpern A.L."/>
            <person name="Halter G.M."/>
            <person name="Han M.V."/>
            <person name="Heger A."/>
            <person name="Hillier L."/>
            <person name="Hinrichs A.S."/>
            <person name="Holmes I."/>
            <person name="Hoskins R.A."/>
            <person name="Hubisz M.J."/>
            <person name="Hultmark D."/>
            <person name="Huntley M.A."/>
            <person name="Jaffe D.B."/>
            <person name="Jagadeeshan S."/>
            <person name="Jeck W.R."/>
            <person name="Johnson J."/>
            <person name="Jones C.D."/>
            <person name="Jordan W.C."/>
            <person name="Karpen G.H."/>
            <person name="Kataoka E."/>
            <person name="Keightley P.D."/>
            <person name="Kheradpour P."/>
            <person name="Kirkness E.F."/>
            <person name="Koerich L.B."/>
            <person name="Kristiansen K."/>
            <person name="Kudrna D."/>
            <person name="Kulathinal R.J."/>
            <person name="Kumar S."/>
            <person name="Kwok R."/>
            <person name="Lander E."/>
            <person name="Langley C.H."/>
            <person name="Lapoint R."/>
            <person name="Lazzaro B.P."/>
            <person name="Lee S.J."/>
            <person name="Levesque L."/>
            <person name="Li R."/>
            <person name="Lin C.F."/>
            <person name="Lin M.F."/>
            <person name="Lindblad-Toh K."/>
            <person name="Llopart A."/>
            <person name="Long M."/>
            <person name="Low L."/>
            <person name="Lozovsky E."/>
            <person name="Lu J."/>
            <person name="Luo M."/>
            <person name="Machado C.A."/>
            <person name="Makalowski W."/>
            <person name="Marzo M."/>
            <person name="Matsuda M."/>
            <person name="Matzkin L."/>
            <person name="McAllister B."/>
            <person name="McBride C.S."/>
            <person name="McKernan B."/>
            <person name="McKernan K."/>
            <person name="Mendez-Lago M."/>
            <person name="Minx P."/>
            <person name="Mollenhauer M.U."/>
            <person name="Montooth K."/>
            <person name="Mount S.M."/>
            <person name="Mu X."/>
            <person name="Myers E."/>
            <person name="Negre B."/>
            <person name="Newfeld S."/>
            <person name="Nielsen R."/>
            <person name="Noor M.A."/>
            <person name="O'Grady P."/>
            <person name="Pachter L."/>
            <person name="Papaceit M."/>
            <person name="Parisi M.J."/>
            <person name="Parisi M."/>
            <person name="Parts L."/>
            <person name="Pedersen J.S."/>
            <person name="Pesole G."/>
            <person name="Phillippy A.M."/>
            <person name="Ponting C.P."/>
            <person name="Pop M."/>
            <person name="Porcelli D."/>
            <person name="Powell J.R."/>
            <person name="Prohaska S."/>
            <person name="Pruitt K."/>
            <person name="Puig M."/>
            <person name="Quesneville H."/>
            <person name="Ram K.R."/>
            <person name="Rand D."/>
            <person name="Rasmussen M.D."/>
            <person name="Reed L.K."/>
            <person name="Reenan R."/>
            <person name="Reily A."/>
            <person name="Remington K.A."/>
            <person name="Rieger T.T."/>
            <person name="Ritchie M.G."/>
            <person name="Robin C."/>
            <person name="Rogers Y.H."/>
            <person name="Rohde C."/>
            <person name="Rozas J."/>
            <person name="Rubenfield M.J."/>
            <person name="Ruiz A."/>
            <person name="Russo S."/>
            <person name="Salzberg S.L."/>
            <person name="Sanchez-Gracia A."/>
            <person name="Saranga D.J."/>
            <person name="Sato H."/>
            <person name="Schaeffer S.W."/>
            <person name="Schatz M.C."/>
            <person name="Schlenke T."/>
            <person name="Schwartz R."/>
            <person name="Segarra C."/>
            <person name="Singh R.S."/>
            <person name="Sirot L."/>
            <person name="Sirota M."/>
            <person name="Sisneros N.B."/>
            <person name="Smith C.D."/>
            <person name="Smith T.F."/>
            <person name="Spieth J."/>
            <person name="Stage D.E."/>
            <person name="Stark A."/>
            <person name="Stephan W."/>
            <person name="Strausberg R.L."/>
            <person name="Strempel S."/>
            <person name="Sturgill D."/>
            <person name="Sutton G."/>
            <person name="Sutton G.G."/>
            <person name="Tao W."/>
            <person name="Teichmann S."/>
            <person name="Tobari Y.N."/>
            <person name="Tomimura Y."/>
            <person name="Tsolas J.M."/>
            <person name="Valente V.L."/>
            <person name="Venter E."/>
            <person name="Venter J.C."/>
            <person name="Vicario S."/>
            <person name="Vieira F.G."/>
            <person name="Vilella A.J."/>
            <person name="Villasante A."/>
            <person name="Walenz B."/>
            <person name="Wang J."/>
            <person name="Wasserman M."/>
            <person name="Watts T."/>
            <person name="Wilson D."/>
            <person name="Wilson R.K."/>
            <person name="Wing R.A."/>
            <person name="Wolfner M.F."/>
            <person name="Wong A."/>
            <person name="Wong G.K."/>
            <person name="Wu C.I."/>
            <person name="Wu G."/>
            <person name="Yamamoto D."/>
            <person name="Yang H.P."/>
            <person name="Yang S.P."/>
            <person name="Yorke J.A."/>
            <person name="Yoshida K."/>
            <person name="Zdobnov E."/>
            <person name="Zhang P."/>
            <person name="Zhang Y."/>
            <person name="Zimin A.V."/>
            <person name="Baldwin J."/>
            <person name="Abdouelleil A."/>
            <person name="Abdulkadir J."/>
            <person name="Abebe A."/>
            <person name="Abera B."/>
            <person name="Abreu J."/>
            <person name="Acer S.C."/>
            <person name="Aftuck L."/>
            <person name="Alexander A."/>
            <person name="An P."/>
            <person name="Anderson E."/>
            <person name="Anderson S."/>
            <person name="Arachi H."/>
            <person name="Azer M."/>
            <person name="Bachantsang P."/>
            <person name="Barry A."/>
            <person name="Bayul T."/>
            <person name="Berlin A."/>
            <person name="Bessette D."/>
            <person name="Bloom T."/>
            <person name="Blye J."/>
            <person name="Boguslavskiy L."/>
            <person name="Bonnet C."/>
            <person name="Boukhgalter B."/>
            <person name="Bourzgui I."/>
            <person name="Brown A."/>
            <person name="Cahill P."/>
            <person name="Channer S."/>
            <person name="Cheshatsang Y."/>
            <person name="Chuda L."/>
            <person name="Citroen M."/>
            <person name="Collymore A."/>
            <person name="Cooke P."/>
            <person name="Costello M."/>
            <person name="D'Aco K."/>
            <person name="Daza R."/>
            <person name="De Haan G."/>
            <person name="DeGray S."/>
            <person name="DeMaso C."/>
            <person name="Dhargay N."/>
            <person name="Dooley K."/>
            <person name="Dooley E."/>
            <person name="Doricent M."/>
            <person name="Dorje P."/>
            <person name="Dorjee K."/>
            <person name="Dupes A."/>
            <person name="Elong R."/>
            <person name="Falk J."/>
            <person name="Farina A."/>
            <person name="Faro S."/>
            <person name="Ferguson D."/>
            <person name="Fisher S."/>
            <person name="Foley C.D."/>
            <person name="Franke A."/>
            <person name="Friedrich D."/>
            <person name="Gadbois L."/>
            <person name="Gearin G."/>
            <person name="Gearin C.R."/>
            <person name="Giannoukos G."/>
            <person name="Goode T."/>
            <person name="Graham J."/>
            <person name="Grandbois E."/>
            <person name="Grewal S."/>
            <person name="Gyaltsen K."/>
            <person name="Hafez N."/>
            <person name="Hagos B."/>
            <person name="Hall J."/>
            <person name="Henson C."/>
            <person name="Hollinger A."/>
            <person name="Honan T."/>
            <person name="Huard M.D."/>
            <person name="Hughes L."/>
            <person name="Hurhula B."/>
            <person name="Husby M.E."/>
            <person name="Kamat A."/>
            <person name="Kanga B."/>
            <person name="Kashin S."/>
            <person name="Khazanovich D."/>
            <person name="Kisner P."/>
            <person name="Lance K."/>
            <person name="Lara M."/>
            <person name="Lee W."/>
            <person name="Lennon N."/>
            <person name="Letendre F."/>
            <person name="LeVine R."/>
            <person name="Lipovsky A."/>
            <person name="Liu X."/>
            <person name="Liu J."/>
            <person name="Liu S."/>
            <person name="Lokyitsang T."/>
            <person name="Lokyitsang Y."/>
            <person name="Lubonja R."/>
            <person name="Lui A."/>
            <person name="MacDonald P."/>
            <person name="Magnisalis V."/>
            <person name="Maru K."/>
            <person name="Matthews C."/>
            <person name="McCusker W."/>
            <person name="McDonough S."/>
            <person name="Mehta T."/>
            <person name="Meldrim J."/>
            <person name="Meneus L."/>
            <person name="Mihai O."/>
            <person name="Mihalev A."/>
            <person name="Mihova T."/>
            <person name="Mittelman R."/>
            <person name="Mlenga V."/>
            <person name="Montmayeur A."/>
            <person name="Mulrain L."/>
            <person name="Navidi A."/>
            <person name="Naylor J."/>
            <person name="Negash T."/>
            <person name="Nguyen T."/>
            <person name="Nguyen N."/>
            <person name="Nicol R."/>
            <person name="Norbu C."/>
            <person name="Norbu N."/>
            <person name="Novod N."/>
            <person name="O'Neill B."/>
            <person name="Osman S."/>
            <person name="Markiewicz E."/>
            <person name="Oyono O.L."/>
            <person name="Patti C."/>
            <person name="Phunkhang P."/>
            <person name="Pierre F."/>
            <person name="Priest M."/>
            <person name="Raghuraman S."/>
            <person name="Rege F."/>
            <person name="Reyes R."/>
            <person name="Rise C."/>
            <person name="Rogov P."/>
            <person name="Ross K."/>
            <person name="Ryan E."/>
            <person name="Settipalli S."/>
            <person name="Shea T."/>
            <person name="Sherpa N."/>
            <person name="Shi L."/>
            <person name="Shih D."/>
            <person name="Sparrow T."/>
            <person name="Spaulding J."/>
            <person name="Stalker J."/>
            <person name="Stange-Thomann N."/>
            <person name="Stavropoulos S."/>
            <person name="Stone C."/>
            <person name="Strader C."/>
            <person name="Tesfaye S."/>
            <person name="Thomson T."/>
            <person name="Thoulutsang Y."/>
            <person name="Thoulutsang D."/>
            <person name="Topham K."/>
            <person name="Topping I."/>
            <person name="Tsamla T."/>
            <person name="Vassiliev H."/>
            <person name="Vo A."/>
            <person name="Wangchuk T."/>
            <person name="Wangdi T."/>
            <person name="Weiand M."/>
            <person name="Wilkinson J."/>
            <person name="Wilson A."/>
            <person name="Yadav S."/>
            <person name="Young G."/>
            <person name="Yu Q."/>
            <person name="Zembek L."/>
            <person name="Zhong D."/>
            <person name="Zimmer A."/>
            <person name="Zwirko Z."/>
            <person name="Jaffe D.B."/>
            <person name="Alvarez P."/>
            <person name="Brockman W."/>
            <person name="Butler J."/>
            <person name="Chin C."/>
            <person name="Gnerre S."/>
            <person name="Grabherr M."/>
            <person name="Kleber M."/>
            <person name="Mauceli E."/>
            <person name="MacCallum I."/>
        </authorList>
    </citation>
    <scope>NUCLEOTIDE SEQUENCE [LARGE SCALE GENOMIC DNA]</scope>
    <source>
        <strain evidence="7">Tucson 15010-1051.87</strain>
    </source>
</reference>
<dbReference type="PROSITE" id="PS51800">
    <property type="entry name" value="ZF_CHHC_U11_48K"/>
    <property type="match status" value="2"/>
</dbReference>
<dbReference type="Proteomes" id="UP000008792">
    <property type="component" value="Unassembled WGS sequence"/>
</dbReference>
<keyword evidence="7" id="KW-1185">Reference proteome</keyword>